<sequence>MDAQQSETTTTAGRNYPELVRKAGVETLTTERVFAAFGSVILERPALSIVGVNLPSEETKENRRLWGARLPSISFQDCAEFLDDQPDGDEALSTLFGRYHNPTSGSILGTKASRGGRLLLQMGSMLLSSLLAALNEPEASPPPTVTSITTLATDLSKALPPSPLDQIQDTLMAACHQPSHPVVPHSGFFDHKHFLFSDAVFPNAFPTAAKPLPITERTVTKTQTSRIKKDHMKRCLNACHQHNTTFKALFHTLIQITLATDFYPEANIGFSRLAVNIRPWLRTNPGRDAFTNAASQYARKQCLDMYHAAGNASSSEQNTAANYQINAPLAWRLAARYKAHLSNFCKSRKPLQDFLTGKLLGEDNEKFIFYGLGLYQNNGFLILNLGSFEPKGGMAKGGWSIADVGFSAREIRATLGDTGIVFKLSSVKNGDRLIVAMHEEGVLRDGMVREVLAAIMARLEFLLLLGSDLDFLLSG</sequence>
<dbReference type="AlphaFoldDB" id="A0A8T9C7R1"/>
<gene>
    <name evidence="1" type="ORF">LSUE1_G007129</name>
</gene>
<dbReference type="EMBL" id="QGMK01000488">
    <property type="protein sequence ID" value="TVY81386.1"/>
    <property type="molecule type" value="Genomic_DNA"/>
</dbReference>
<comment type="caution">
    <text evidence="1">The sequence shown here is derived from an EMBL/GenBank/DDBJ whole genome shotgun (WGS) entry which is preliminary data.</text>
</comment>
<accession>A0A8T9C7R1</accession>
<dbReference type="Proteomes" id="UP000469558">
    <property type="component" value="Unassembled WGS sequence"/>
</dbReference>
<name>A0A8T9C7R1_9HELO</name>
<reference evidence="1 2" key="1">
    <citation type="submission" date="2018-05" db="EMBL/GenBank/DDBJ databases">
        <title>Genome sequencing and assembly of the regulated plant pathogen Lachnellula willkommii and related sister species for the development of diagnostic species identification markers.</title>
        <authorList>
            <person name="Giroux E."/>
            <person name="Bilodeau G."/>
        </authorList>
    </citation>
    <scope>NUCLEOTIDE SEQUENCE [LARGE SCALE GENOMIC DNA]</scope>
    <source>
        <strain evidence="1 2">CBS 268.59</strain>
    </source>
</reference>
<evidence type="ECO:0000313" key="1">
    <source>
        <dbReference type="EMBL" id="TVY81386.1"/>
    </source>
</evidence>
<keyword evidence="2" id="KW-1185">Reference proteome</keyword>
<dbReference type="OrthoDB" id="2150604at2759"/>
<protein>
    <submittedName>
        <fullName evidence="1">Uncharacterized protein</fullName>
    </submittedName>
</protein>
<organism evidence="1 2">
    <name type="scientific">Lachnellula suecica</name>
    <dbReference type="NCBI Taxonomy" id="602035"/>
    <lineage>
        <taxon>Eukaryota</taxon>
        <taxon>Fungi</taxon>
        <taxon>Dikarya</taxon>
        <taxon>Ascomycota</taxon>
        <taxon>Pezizomycotina</taxon>
        <taxon>Leotiomycetes</taxon>
        <taxon>Helotiales</taxon>
        <taxon>Lachnaceae</taxon>
        <taxon>Lachnellula</taxon>
    </lineage>
</organism>
<proteinExistence type="predicted"/>
<evidence type="ECO:0000313" key="2">
    <source>
        <dbReference type="Proteomes" id="UP000469558"/>
    </source>
</evidence>